<accession>A0A4U3LDS0</accession>
<organism evidence="3 4">
    <name type="scientific">Kribbella jiaozuonensis</name>
    <dbReference type="NCBI Taxonomy" id="2575441"/>
    <lineage>
        <taxon>Bacteria</taxon>
        <taxon>Bacillati</taxon>
        <taxon>Actinomycetota</taxon>
        <taxon>Actinomycetes</taxon>
        <taxon>Propionibacteriales</taxon>
        <taxon>Kribbellaceae</taxon>
        <taxon>Kribbella</taxon>
    </lineage>
</organism>
<feature type="transmembrane region" description="Helical" evidence="1">
    <location>
        <begin position="132"/>
        <end position="152"/>
    </location>
</feature>
<evidence type="ECO:0000259" key="2">
    <source>
        <dbReference type="Pfam" id="PF00561"/>
    </source>
</evidence>
<feature type="domain" description="AB hydrolase-1" evidence="2">
    <location>
        <begin position="186"/>
        <end position="414"/>
    </location>
</feature>
<sequence length="431" mass="46627">MGSRRIVAGVHVLLAALHIYWATGATWPAPDERSLSRAVLGVELSFAPQVVLPLAALHLLLAFAVFRSDRSALCRAVVAGLAAGLATRAALGLVWIFTDSAFYWLNLLVYTPACIALCVADVRLLRVRWLKAAVVAGPVAAVTVLTLIAYVYQPAEQAHPAASADSRYVETPLARFHYLQRGTGSPVVLLAPGASPASAWDAELATLAHDHTVYAVDLPGQGETRLHDERFAFDLDGMTNAIGQFLDALRLESVVLGGNSWSGGWGLAYAQQHPDRVSKLVLLAPSGLDVSDVWSWEILKQPLIGEALAKLTANRSMVEAAVRSLFVHQNLVTPQLIDSMWVPGTYRDNVRSMYALERRLDWSVTEKALPSTRQPTLVLWGDRDTVLPVAQAARFGELLPNATVRVLPGCGHALTVDCADRVTPLLSAFVR</sequence>
<dbReference type="PANTHER" id="PTHR46438">
    <property type="entry name" value="ALPHA/BETA-HYDROLASES SUPERFAMILY PROTEIN"/>
    <property type="match status" value="1"/>
</dbReference>
<gene>
    <name evidence="3" type="ORF">FDA38_39880</name>
</gene>
<dbReference type="EMBL" id="SZPZ01000007">
    <property type="protein sequence ID" value="TKK73471.1"/>
    <property type="molecule type" value="Genomic_DNA"/>
</dbReference>
<dbReference type="OrthoDB" id="9802489at2"/>
<dbReference type="RefSeq" id="WP_137259384.1">
    <property type="nucleotide sequence ID" value="NZ_JBHSPQ010000006.1"/>
</dbReference>
<keyword evidence="4" id="KW-1185">Reference proteome</keyword>
<feature type="transmembrane region" description="Helical" evidence="1">
    <location>
        <begin position="102"/>
        <end position="120"/>
    </location>
</feature>
<dbReference type="PRINTS" id="PR00111">
    <property type="entry name" value="ABHYDROLASE"/>
</dbReference>
<dbReference type="PANTHER" id="PTHR46438:SF11">
    <property type="entry name" value="LIPASE-RELATED"/>
    <property type="match status" value="1"/>
</dbReference>
<comment type="caution">
    <text evidence="3">The sequence shown here is derived from an EMBL/GenBank/DDBJ whole genome shotgun (WGS) entry which is preliminary data.</text>
</comment>
<proteinExistence type="predicted"/>
<keyword evidence="1" id="KW-0472">Membrane</keyword>
<dbReference type="SUPFAM" id="SSF53474">
    <property type="entry name" value="alpha/beta-Hydrolases"/>
    <property type="match status" value="1"/>
</dbReference>
<dbReference type="Gene3D" id="3.40.50.1820">
    <property type="entry name" value="alpha/beta hydrolase"/>
    <property type="match status" value="1"/>
</dbReference>
<feature type="transmembrane region" description="Helical" evidence="1">
    <location>
        <begin position="48"/>
        <end position="66"/>
    </location>
</feature>
<keyword evidence="1" id="KW-1133">Transmembrane helix</keyword>
<feature type="transmembrane region" description="Helical" evidence="1">
    <location>
        <begin position="73"/>
        <end position="96"/>
    </location>
</feature>
<dbReference type="AlphaFoldDB" id="A0A4U3LDS0"/>
<evidence type="ECO:0000256" key="1">
    <source>
        <dbReference type="SAM" id="Phobius"/>
    </source>
</evidence>
<dbReference type="Pfam" id="PF00561">
    <property type="entry name" value="Abhydrolase_1"/>
    <property type="match status" value="1"/>
</dbReference>
<dbReference type="Pfam" id="PF13160">
    <property type="entry name" value="DUF3995"/>
    <property type="match status" value="1"/>
</dbReference>
<keyword evidence="3" id="KW-0378">Hydrolase</keyword>
<dbReference type="InterPro" id="IPR029058">
    <property type="entry name" value="AB_hydrolase_fold"/>
</dbReference>
<evidence type="ECO:0000313" key="3">
    <source>
        <dbReference type="EMBL" id="TKK73471.1"/>
    </source>
</evidence>
<dbReference type="InterPro" id="IPR000073">
    <property type="entry name" value="AB_hydrolase_1"/>
</dbReference>
<dbReference type="GO" id="GO:0016787">
    <property type="term" value="F:hydrolase activity"/>
    <property type="evidence" value="ECO:0007669"/>
    <property type="project" value="UniProtKB-KW"/>
</dbReference>
<reference evidence="3 4" key="1">
    <citation type="submission" date="2019-04" db="EMBL/GenBank/DDBJ databases">
        <title>Kribbella sp. NEAU-THZ 27 nov., a novel actinomycete isolated from soil.</title>
        <authorList>
            <person name="Duan L."/>
        </authorList>
    </citation>
    <scope>NUCLEOTIDE SEQUENCE [LARGE SCALE GENOMIC DNA]</scope>
    <source>
        <strain evidence="4">NEAU-THZ27</strain>
    </source>
</reference>
<protein>
    <submittedName>
        <fullName evidence="3">Alpha/beta fold hydrolase</fullName>
    </submittedName>
</protein>
<dbReference type="InterPro" id="IPR025058">
    <property type="entry name" value="DUF3995"/>
</dbReference>
<evidence type="ECO:0000313" key="4">
    <source>
        <dbReference type="Proteomes" id="UP000305836"/>
    </source>
</evidence>
<name>A0A4U3LDS0_9ACTN</name>
<keyword evidence="1" id="KW-0812">Transmembrane</keyword>
<dbReference type="Proteomes" id="UP000305836">
    <property type="component" value="Unassembled WGS sequence"/>
</dbReference>